<organism evidence="2 3">
    <name type="scientific">Sandaracinus amylolyticus</name>
    <dbReference type="NCBI Taxonomy" id="927083"/>
    <lineage>
        <taxon>Bacteria</taxon>
        <taxon>Pseudomonadati</taxon>
        <taxon>Myxococcota</taxon>
        <taxon>Polyangia</taxon>
        <taxon>Polyangiales</taxon>
        <taxon>Sandaracinaceae</taxon>
        <taxon>Sandaracinus</taxon>
    </lineage>
</organism>
<name>A0A0F6SFV7_9BACT</name>
<dbReference type="EMBL" id="CP011125">
    <property type="protein sequence ID" value="AKF07614.1"/>
    <property type="molecule type" value="Genomic_DNA"/>
</dbReference>
<evidence type="ECO:0000313" key="2">
    <source>
        <dbReference type="EMBL" id="AKF07614.1"/>
    </source>
</evidence>
<gene>
    <name evidence="2" type="ORF">DB32_004763</name>
</gene>
<keyword evidence="3" id="KW-1185">Reference proteome</keyword>
<protein>
    <submittedName>
        <fullName evidence="2">Uncharacterized protein</fullName>
    </submittedName>
</protein>
<dbReference type="STRING" id="927083.DB32_004763"/>
<proteinExistence type="predicted"/>
<accession>A0A0F6SFV7</accession>
<reference evidence="2 3" key="1">
    <citation type="submission" date="2015-03" db="EMBL/GenBank/DDBJ databases">
        <title>Genome assembly of Sandaracinus amylolyticus DSM 53668.</title>
        <authorList>
            <person name="Sharma G."/>
            <person name="Subramanian S."/>
        </authorList>
    </citation>
    <scope>NUCLEOTIDE SEQUENCE [LARGE SCALE GENOMIC DNA]</scope>
    <source>
        <strain evidence="2 3">DSM 53668</strain>
    </source>
</reference>
<dbReference type="AlphaFoldDB" id="A0A0F6SFV7"/>
<dbReference type="KEGG" id="samy:DB32_004763"/>
<evidence type="ECO:0000313" key="3">
    <source>
        <dbReference type="Proteomes" id="UP000034883"/>
    </source>
</evidence>
<evidence type="ECO:0000256" key="1">
    <source>
        <dbReference type="SAM" id="MobiDB-lite"/>
    </source>
</evidence>
<feature type="region of interest" description="Disordered" evidence="1">
    <location>
        <begin position="1"/>
        <end position="27"/>
    </location>
</feature>
<feature type="compositionally biased region" description="Pro residues" evidence="1">
    <location>
        <begin position="8"/>
        <end position="27"/>
    </location>
</feature>
<sequence length="274" mass="29142">MVMGCGGAPPPPPAPAPEPVVERAPPPPRVHTIVLSAALPRATRTNSGLAPDGTLYCRQTYFATPPSDERACVADGYGITAPVMHAIDPTGAALRYVDGPLSIVRIDDCGNGERPVRRPPASLVRRLAPELAAAPRSETIDLRAVQFASCPLADLALRVPDGVELTARGAVLRMHASEPADIELAVAGETRHAWSLDAAGDLELEVLCNERFVVVAAGIVADDEASRATTREQTLACTPTVRAWRSFERIRIDRERGVVTPVEIVAPTFSTALR</sequence>
<dbReference type="Proteomes" id="UP000034883">
    <property type="component" value="Chromosome"/>
</dbReference>